<evidence type="ECO:0000256" key="3">
    <source>
        <dbReference type="ARBA" id="ARBA00022806"/>
    </source>
</evidence>
<dbReference type="GO" id="GO:0005829">
    <property type="term" value="C:cytosol"/>
    <property type="evidence" value="ECO:0007669"/>
    <property type="project" value="TreeGrafter"/>
</dbReference>
<evidence type="ECO:0000313" key="7">
    <source>
        <dbReference type="RefSeq" id="XP_017304903.1"/>
    </source>
</evidence>
<reference evidence="7" key="1">
    <citation type="submission" date="2025-08" db="UniProtKB">
        <authorList>
            <consortium name="RefSeq"/>
        </authorList>
    </citation>
    <scope>IDENTIFICATION</scope>
</reference>
<dbReference type="STRING" id="121845.A0A1S4ERV3"/>
<sequence>MACMPGTTQDPVTIHLKAYSEAVKLLKGEYCVRAIDKQNMDRAPHLLKYSGGGLHGDRKPNERKANLEKFKTNQVKFLICTDVAARGIDISGLPFIINMTLPDDKANYVHRIGRVGRAERMGLAISLVSTVPEKVWYHGEWCATRGRNCSNTQLTDVKGCCIWFDEKRMLGEIEEHLNVTIQQVDDKLEIPADEFDGKVVYGQKRVNMGSSYENHVTQMEPSVNKLSKLE</sequence>
<dbReference type="Pfam" id="PF00271">
    <property type="entry name" value="Helicase_C"/>
    <property type="match status" value="1"/>
</dbReference>
<evidence type="ECO:0000313" key="6">
    <source>
        <dbReference type="Proteomes" id="UP000079169"/>
    </source>
</evidence>
<dbReference type="Proteomes" id="UP000079169">
    <property type="component" value="Unplaced"/>
</dbReference>
<protein>
    <submittedName>
        <fullName evidence="7">ATP-dependent RNA helicase Ddx1-like</fullName>
    </submittedName>
</protein>
<dbReference type="InterPro" id="IPR050079">
    <property type="entry name" value="DEAD_box_RNA_helicase"/>
</dbReference>
<dbReference type="RefSeq" id="XP_017304903.1">
    <property type="nucleotide sequence ID" value="XM_017449414.1"/>
</dbReference>
<dbReference type="KEGG" id="dci:103524057"/>
<dbReference type="InterPro" id="IPR001650">
    <property type="entry name" value="Helicase_C-like"/>
</dbReference>
<proteinExistence type="predicted"/>
<dbReference type="GO" id="GO:0003724">
    <property type="term" value="F:RNA helicase activity"/>
    <property type="evidence" value="ECO:0007669"/>
    <property type="project" value="TreeGrafter"/>
</dbReference>
<keyword evidence="6" id="KW-1185">Reference proteome</keyword>
<keyword evidence="3" id="KW-0347">Helicase</keyword>
<keyword evidence="2" id="KW-0378">Hydrolase</keyword>
<dbReference type="GO" id="GO:0016787">
    <property type="term" value="F:hydrolase activity"/>
    <property type="evidence" value="ECO:0007669"/>
    <property type="project" value="UniProtKB-KW"/>
</dbReference>
<gene>
    <name evidence="7" type="primary">LOC103524057</name>
</gene>
<feature type="non-terminal residue" evidence="7">
    <location>
        <position position="230"/>
    </location>
</feature>
<dbReference type="GO" id="GO:0005524">
    <property type="term" value="F:ATP binding"/>
    <property type="evidence" value="ECO:0007669"/>
    <property type="project" value="UniProtKB-KW"/>
</dbReference>
<dbReference type="AlphaFoldDB" id="A0A1S4ERV3"/>
<dbReference type="SMART" id="SM00490">
    <property type="entry name" value="HELICc"/>
    <property type="match status" value="1"/>
</dbReference>
<accession>A0A1S4ERV3</accession>
<dbReference type="InterPro" id="IPR027417">
    <property type="entry name" value="P-loop_NTPase"/>
</dbReference>
<evidence type="ECO:0000256" key="1">
    <source>
        <dbReference type="ARBA" id="ARBA00022741"/>
    </source>
</evidence>
<evidence type="ECO:0000256" key="4">
    <source>
        <dbReference type="ARBA" id="ARBA00022840"/>
    </source>
</evidence>
<name>A0A1S4ERV3_DIACI</name>
<feature type="domain" description="Helicase C-terminal" evidence="5">
    <location>
        <begin position="15"/>
        <end position="192"/>
    </location>
</feature>
<dbReference type="SUPFAM" id="SSF52540">
    <property type="entry name" value="P-loop containing nucleoside triphosphate hydrolases"/>
    <property type="match status" value="1"/>
</dbReference>
<dbReference type="PANTHER" id="PTHR47959">
    <property type="entry name" value="ATP-DEPENDENT RNA HELICASE RHLE-RELATED"/>
    <property type="match status" value="1"/>
</dbReference>
<keyword evidence="4" id="KW-0067">ATP-binding</keyword>
<keyword evidence="1" id="KW-0547">Nucleotide-binding</keyword>
<dbReference type="OMA" id="MERYFIT"/>
<evidence type="ECO:0000259" key="5">
    <source>
        <dbReference type="PROSITE" id="PS51194"/>
    </source>
</evidence>
<dbReference type="Gene3D" id="3.40.50.300">
    <property type="entry name" value="P-loop containing nucleotide triphosphate hydrolases"/>
    <property type="match status" value="1"/>
</dbReference>
<dbReference type="CDD" id="cd18787">
    <property type="entry name" value="SF2_C_DEAD"/>
    <property type="match status" value="1"/>
</dbReference>
<dbReference type="PROSITE" id="PS51194">
    <property type="entry name" value="HELICASE_CTER"/>
    <property type="match status" value="1"/>
</dbReference>
<dbReference type="PaxDb" id="121845-A0A1S4ERV3"/>
<dbReference type="GeneID" id="103524057"/>
<evidence type="ECO:0000256" key="2">
    <source>
        <dbReference type="ARBA" id="ARBA00022801"/>
    </source>
</evidence>
<dbReference type="PANTHER" id="PTHR47959:SF1">
    <property type="entry name" value="ATP-DEPENDENT RNA HELICASE DBPA"/>
    <property type="match status" value="1"/>
</dbReference>
<organism evidence="6 7">
    <name type="scientific">Diaphorina citri</name>
    <name type="common">Asian citrus psyllid</name>
    <dbReference type="NCBI Taxonomy" id="121845"/>
    <lineage>
        <taxon>Eukaryota</taxon>
        <taxon>Metazoa</taxon>
        <taxon>Ecdysozoa</taxon>
        <taxon>Arthropoda</taxon>
        <taxon>Hexapoda</taxon>
        <taxon>Insecta</taxon>
        <taxon>Pterygota</taxon>
        <taxon>Neoptera</taxon>
        <taxon>Paraneoptera</taxon>
        <taxon>Hemiptera</taxon>
        <taxon>Sternorrhyncha</taxon>
        <taxon>Psylloidea</taxon>
        <taxon>Psyllidae</taxon>
        <taxon>Diaphorininae</taxon>
        <taxon>Diaphorina</taxon>
    </lineage>
</organism>